<dbReference type="Pfam" id="PF12833">
    <property type="entry name" value="HTH_18"/>
    <property type="match status" value="1"/>
</dbReference>
<dbReference type="Gene3D" id="1.10.10.60">
    <property type="entry name" value="Homeodomain-like"/>
    <property type="match status" value="1"/>
</dbReference>
<keyword evidence="2" id="KW-0238">DNA-binding</keyword>
<dbReference type="SMART" id="SM00342">
    <property type="entry name" value="HTH_ARAC"/>
    <property type="match status" value="1"/>
</dbReference>
<accession>A0A3E1P3K0</accession>
<dbReference type="GO" id="GO:0043565">
    <property type="term" value="F:sequence-specific DNA binding"/>
    <property type="evidence" value="ECO:0007669"/>
    <property type="project" value="InterPro"/>
</dbReference>
<dbReference type="GO" id="GO:0003700">
    <property type="term" value="F:DNA-binding transcription factor activity"/>
    <property type="evidence" value="ECO:0007669"/>
    <property type="project" value="InterPro"/>
</dbReference>
<evidence type="ECO:0000256" key="3">
    <source>
        <dbReference type="ARBA" id="ARBA00023163"/>
    </source>
</evidence>
<dbReference type="PROSITE" id="PS01124">
    <property type="entry name" value="HTH_ARAC_FAMILY_2"/>
    <property type="match status" value="1"/>
</dbReference>
<reference evidence="5 6" key="1">
    <citation type="submission" date="2018-08" db="EMBL/GenBank/DDBJ databases">
        <title>Chitinophaga sp. K20C18050901, a novel bacterium isolated from forest soil.</title>
        <authorList>
            <person name="Wang C."/>
        </authorList>
    </citation>
    <scope>NUCLEOTIDE SEQUENCE [LARGE SCALE GENOMIC DNA]</scope>
    <source>
        <strain evidence="5 6">K20C18050901</strain>
    </source>
</reference>
<feature type="domain" description="HTH araC/xylS-type" evidence="4">
    <location>
        <begin position="200"/>
        <end position="302"/>
    </location>
</feature>
<dbReference type="PANTHER" id="PTHR43280">
    <property type="entry name" value="ARAC-FAMILY TRANSCRIPTIONAL REGULATOR"/>
    <property type="match status" value="1"/>
</dbReference>
<dbReference type="RefSeq" id="WP_116854266.1">
    <property type="nucleotide sequence ID" value="NZ_QTJV01000004.1"/>
</dbReference>
<evidence type="ECO:0000313" key="6">
    <source>
        <dbReference type="Proteomes" id="UP000261174"/>
    </source>
</evidence>
<dbReference type="OrthoDB" id="9799345at2"/>
<organism evidence="5 6">
    <name type="scientific">Chitinophaga silvisoli</name>
    <dbReference type="NCBI Taxonomy" id="2291814"/>
    <lineage>
        <taxon>Bacteria</taxon>
        <taxon>Pseudomonadati</taxon>
        <taxon>Bacteroidota</taxon>
        <taxon>Chitinophagia</taxon>
        <taxon>Chitinophagales</taxon>
        <taxon>Chitinophagaceae</taxon>
        <taxon>Chitinophaga</taxon>
    </lineage>
</organism>
<name>A0A3E1P3K0_9BACT</name>
<dbReference type="PANTHER" id="PTHR43280:SF28">
    <property type="entry name" value="HTH-TYPE TRANSCRIPTIONAL ACTIVATOR RHAS"/>
    <property type="match status" value="1"/>
</dbReference>
<keyword evidence="3" id="KW-0804">Transcription</keyword>
<sequence length="302" mass="35321">MTSLNITNIEKQTNLTKLPNDLSPFLLNWAVKDLYCDSSKLILVQYFGTTPIYYNNIVSQTKLNDPQTIQFKNPSQDLVIQIFTEYDYRQCQYNNTRTQKVLFSSSSLFNISLCPGNVIHLFTIEKNFLEQLIGYNCCIEVPELLEQHNLISSKLKTVLLPYLNPTLIRLKMLDLIIDLLSLYSKSGSSYTISKNQSSDHNIIEEIKERIIQKPNIKDFHYSRLAKEYLSNRSTLSRNFKTTYGTTLTQFLHTQIMINAKQLLLETTMSITEISEYFGYNQATNFSRHFYKQFRQQPHELRK</sequence>
<keyword evidence="6" id="KW-1185">Reference proteome</keyword>
<keyword evidence="1" id="KW-0805">Transcription regulation</keyword>
<evidence type="ECO:0000259" key="4">
    <source>
        <dbReference type="PROSITE" id="PS01124"/>
    </source>
</evidence>
<evidence type="ECO:0000313" key="5">
    <source>
        <dbReference type="EMBL" id="RFM34684.1"/>
    </source>
</evidence>
<gene>
    <name evidence="5" type="ORF">DXN04_15585</name>
</gene>
<dbReference type="AlphaFoldDB" id="A0A3E1P3K0"/>
<dbReference type="SUPFAM" id="SSF46689">
    <property type="entry name" value="Homeodomain-like"/>
    <property type="match status" value="1"/>
</dbReference>
<dbReference type="EMBL" id="QTJV01000004">
    <property type="protein sequence ID" value="RFM34684.1"/>
    <property type="molecule type" value="Genomic_DNA"/>
</dbReference>
<dbReference type="Proteomes" id="UP000261174">
    <property type="component" value="Unassembled WGS sequence"/>
</dbReference>
<dbReference type="InterPro" id="IPR018060">
    <property type="entry name" value="HTH_AraC"/>
</dbReference>
<protein>
    <submittedName>
        <fullName evidence="5">AraC family transcriptional regulator</fullName>
    </submittedName>
</protein>
<evidence type="ECO:0000256" key="2">
    <source>
        <dbReference type="ARBA" id="ARBA00023125"/>
    </source>
</evidence>
<evidence type="ECO:0000256" key="1">
    <source>
        <dbReference type="ARBA" id="ARBA00023015"/>
    </source>
</evidence>
<comment type="caution">
    <text evidence="5">The sequence shown here is derived from an EMBL/GenBank/DDBJ whole genome shotgun (WGS) entry which is preliminary data.</text>
</comment>
<dbReference type="InterPro" id="IPR009057">
    <property type="entry name" value="Homeodomain-like_sf"/>
</dbReference>
<proteinExistence type="predicted"/>